<dbReference type="Pfam" id="PF00179">
    <property type="entry name" value="UQ_con"/>
    <property type="match status" value="1"/>
</dbReference>
<evidence type="ECO:0000313" key="12">
    <source>
        <dbReference type="Proteomes" id="UP000011087"/>
    </source>
</evidence>
<dbReference type="PROSITE" id="PS50030">
    <property type="entry name" value="UBA"/>
    <property type="match status" value="1"/>
</dbReference>
<dbReference type="OMA" id="HWTFVYA"/>
<evidence type="ECO:0000313" key="11">
    <source>
        <dbReference type="EnsemblProtists" id="EKX40216"/>
    </source>
</evidence>
<dbReference type="Gene3D" id="1.10.8.10">
    <property type="entry name" value="DNA helicase RuvA subunit, C-terminal domain"/>
    <property type="match status" value="1"/>
</dbReference>
<dbReference type="OrthoDB" id="7851174at2759"/>
<dbReference type="SMART" id="SM00165">
    <property type="entry name" value="UBA"/>
    <property type="match status" value="1"/>
</dbReference>
<evidence type="ECO:0000259" key="8">
    <source>
        <dbReference type="PROSITE" id="PS50030"/>
    </source>
</evidence>
<dbReference type="InterPro" id="IPR009060">
    <property type="entry name" value="UBA-like_sf"/>
</dbReference>
<reference evidence="10 12" key="1">
    <citation type="journal article" date="2012" name="Nature">
        <title>Algal genomes reveal evolutionary mosaicism and the fate of nucleomorphs.</title>
        <authorList>
            <consortium name="DOE Joint Genome Institute"/>
            <person name="Curtis B.A."/>
            <person name="Tanifuji G."/>
            <person name="Burki F."/>
            <person name="Gruber A."/>
            <person name="Irimia M."/>
            <person name="Maruyama S."/>
            <person name="Arias M.C."/>
            <person name="Ball S.G."/>
            <person name="Gile G.H."/>
            <person name="Hirakawa Y."/>
            <person name="Hopkins J.F."/>
            <person name="Kuo A."/>
            <person name="Rensing S.A."/>
            <person name="Schmutz J."/>
            <person name="Symeonidi A."/>
            <person name="Elias M."/>
            <person name="Eveleigh R.J."/>
            <person name="Herman E.K."/>
            <person name="Klute M.J."/>
            <person name="Nakayama T."/>
            <person name="Obornik M."/>
            <person name="Reyes-Prieto A."/>
            <person name="Armbrust E.V."/>
            <person name="Aves S.J."/>
            <person name="Beiko R.G."/>
            <person name="Coutinho P."/>
            <person name="Dacks J.B."/>
            <person name="Durnford D.G."/>
            <person name="Fast N.M."/>
            <person name="Green B.R."/>
            <person name="Grisdale C.J."/>
            <person name="Hempel F."/>
            <person name="Henrissat B."/>
            <person name="Hoppner M.P."/>
            <person name="Ishida K."/>
            <person name="Kim E."/>
            <person name="Koreny L."/>
            <person name="Kroth P.G."/>
            <person name="Liu Y."/>
            <person name="Malik S.B."/>
            <person name="Maier U.G."/>
            <person name="McRose D."/>
            <person name="Mock T."/>
            <person name="Neilson J.A."/>
            <person name="Onodera N.T."/>
            <person name="Poole A.M."/>
            <person name="Pritham E.J."/>
            <person name="Richards T.A."/>
            <person name="Rocap G."/>
            <person name="Roy S.W."/>
            <person name="Sarai C."/>
            <person name="Schaack S."/>
            <person name="Shirato S."/>
            <person name="Slamovits C.H."/>
            <person name="Spencer D.F."/>
            <person name="Suzuki S."/>
            <person name="Worden A.Z."/>
            <person name="Zauner S."/>
            <person name="Barry K."/>
            <person name="Bell C."/>
            <person name="Bharti A.K."/>
            <person name="Crow J.A."/>
            <person name="Grimwood J."/>
            <person name="Kramer R."/>
            <person name="Lindquist E."/>
            <person name="Lucas S."/>
            <person name="Salamov A."/>
            <person name="McFadden G.I."/>
            <person name="Lane C.E."/>
            <person name="Keeling P.J."/>
            <person name="Gray M.W."/>
            <person name="Grigoriev I.V."/>
            <person name="Archibald J.M."/>
        </authorList>
    </citation>
    <scope>NUCLEOTIDE SEQUENCE</scope>
    <source>
        <strain evidence="10 12">CCMP2712</strain>
    </source>
</reference>
<evidence type="ECO:0000256" key="5">
    <source>
        <dbReference type="ARBA" id="ARBA00022840"/>
    </source>
</evidence>
<feature type="domain" description="UBC core" evidence="9">
    <location>
        <begin position="1"/>
        <end position="149"/>
    </location>
</feature>
<keyword evidence="3 7" id="KW-0547">Nucleotide-binding</keyword>
<comment type="similarity">
    <text evidence="7">Belongs to the ubiquitin-conjugating enzyme family.</text>
</comment>
<dbReference type="EMBL" id="JH993033">
    <property type="protein sequence ID" value="EKX40216.1"/>
    <property type="molecule type" value="Genomic_DNA"/>
</dbReference>
<sequence length="191" mass="21084">MDLKRLKKESVELQEPIEKCGVTASPIKEDLSHWKGYILGPDDTAYAGGKFEIDIVLTSSYPFEPPKMKFNTKIWHPNVSSQTGAICLDILKKEWSPALTIKTALISVQALLAAPEPDDPQDAVVAQEYKSSIEKFKATAKLWTERYAKEGSMESIQPLLDMGFSEEQAKDALLEARGDVQAAVEKLLSGA</sequence>
<dbReference type="FunFam" id="3.10.110.10:FF:000037">
    <property type="entry name" value="ubiquitin-conjugating enzyme E2 27"/>
    <property type="match status" value="1"/>
</dbReference>
<evidence type="ECO:0000256" key="1">
    <source>
        <dbReference type="ARBA" id="ARBA00012486"/>
    </source>
</evidence>
<dbReference type="AlphaFoldDB" id="L1IVC8"/>
<dbReference type="GO" id="GO:0005524">
    <property type="term" value="F:ATP binding"/>
    <property type="evidence" value="ECO:0007669"/>
    <property type="project" value="UniProtKB-UniRule"/>
</dbReference>
<dbReference type="InterPro" id="IPR023313">
    <property type="entry name" value="UBQ-conjugating_AS"/>
</dbReference>
<feature type="active site" description="Glycyl thioester intermediate" evidence="6">
    <location>
        <position position="87"/>
    </location>
</feature>
<keyword evidence="2" id="KW-0808">Transferase</keyword>
<dbReference type="KEGG" id="gtt:GUITHDRAFT_154189"/>
<name>L1IVC8_GUITC</name>
<dbReference type="STRING" id="905079.L1IVC8"/>
<feature type="domain" description="UBA" evidence="8">
    <location>
        <begin position="150"/>
        <end position="190"/>
    </location>
</feature>
<gene>
    <name evidence="10" type="ORF">GUITHDRAFT_154189</name>
</gene>
<keyword evidence="4 7" id="KW-0833">Ubl conjugation pathway</keyword>
<dbReference type="RefSeq" id="XP_005827196.1">
    <property type="nucleotide sequence ID" value="XM_005827139.1"/>
</dbReference>
<dbReference type="EC" id="2.3.2.23" evidence="1"/>
<evidence type="ECO:0000256" key="6">
    <source>
        <dbReference type="PROSITE-ProRule" id="PRU10133"/>
    </source>
</evidence>
<evidence type="ECO:0000256" key="2">
    <source>
        <dbReference type="ARBA" id="ARBA00022679"/>
    </source>
</evidence>
<dbReference type="eggNOG" id="KOG0418">
    <property type="taxonomic scope" value="Eukaryota"/>
</dbReference>
<dbReference type="HOGENOM" id="CLU_030988_13_1_1"/>
<dbReference type="PaxDb" id="55529-EKX40216"/>
<dbReference type="Proteomes" id="UP000011087">
    <property type="component" value="Unassembled WGS sequence"/>
</dbReference>
<reference evidence="11" key="3">
    <citation type="submission" date="2016-03" db="UniProtKB">
        <authorList>
            <consortium name="EnsemblProtists"/>
        </authorList>
    </citation>
    <scope>IDENTIFICATION</scope>
</reference>
<dbReference type="PROSITE" id="PS00183">
    <property type="entry name" value="UBC_1"/>
    <property type="match status" value="1"/>
</dbReference>
<dbReference type="SUPFAM" id="SSF46934">
    <property type="entry name" value="UBA-like"/>
    <property type="match status" value="1"/>
</dbReference>
<dbReference type="PROSITE" id="PS50127">
    <property type="entry name" value="UBC_2"/>
    <property type="match status" value="1"/>
</dbReference>
<organism evidence="10">
    <name type="scientific">Guillardia theta (strain CCMP2712)</name>
    <name type="common">Cryptophyte</name>
    <dbReference type="NCBI Taxonomy" id="905079"/>
    <lineage>
        <taxon>Eukaryota</taxon>
        <taxon>Cryptophyceae</taxon>
        <taxon>Pyrenomonadales</taxon>
        <taxon>Geminigeraceae</taxon>
        <taxon>Guillardia</taxon>
    </lineage>
</organism>
<reference evidence="12" key="2">
    <citation type="submission" date="2012-11" db="EMBL/GenBank/DDBJ databases">
        <authorList>
            <person name="Kuo A."/>
            <person name="Curtis B.A."/>
            <person name="Tanifuji G."/>
            <person name="Burki F."/>
            <person name="Gruber A."/>
            <person name="Irimia M."/>
            <person name="Maruyama S."/>
            <person name="Arias M.C."/>
            <person name="Ball S.G."/>
            <person name="Gile G.H."/>
            <person name="Hirakawa Y."/>
            <person name="Hopkins J.F."/>
            <person name="Rensing S.A."/>
            <person name="Schmutz J."/>
            <person name="Symeonidi A."/>
            <person name="Elias M."/>
            <person name="Eveleigh R.J."/>
            <person name="Herman E.K."/>
            <person name="Klute M.J."/>
            <person name="Nakayama T."/>
            <person name="Obornik M."/>
            <person name="Reyes-Prieto A."/>
            <person name="Armbrust E.V."/>
            <person name="Aves S.J."/>
            <person name="Beiko R.G."/>
            <person name="Coutinho P."/>
            <person name="Dacks J.B."/>
            <person name="Durnford D.G."/>
            <person name="Fast N.M."/>
            <person name="Green B.R."/>
            <person name="Grisdale C."/>
            <person name="Hempe F."/>
            <person name="Henrissat B."/>
            <person name="Hoppner M.P."/>
            <person name="Ishida K.-I."/>
            <person name="Kim E."/>
            <person name="Koreny L."/>
            <person name="Kroth P.G."/>
            <person name="Liu Y."/>
            <person name="Malik S.-B."/>
            <person name="Maier U.G."/>
            <person name="McRose D."/>
            <person name="Mock T."/>
            <person name="Neilson J.A."/>
            <person name="Onodera N.T."/>
            <person name="Poole A.M."/>
            <person name="Pritham E.J."/>
            <person name="Richards T.A."/>
            <person name="Rocap G."/>
            <person name="Roy S.W."/>
            <person name="Sarai C."/>
            <person name="Schaack S."/>
            <person name="Shirato S."/>
            <person name="Slamovits C.H."/>
            <person name="Spencer D.F."/>
            <person name="Suzuki S."/>
            <person name="Worden A.Z."/>
            <person name="Zauner S."/>
            <person name="Barry K."/>
            <person name="Bell C."/>
            <person name="Bharti A.K."/>
            <person name="Crow J.A."/>
            <person name="Grimwood J."/>
            <person name="Kramer R."/>
            <person name="Lindquist E."/>
            <person name="Lucas S."/>
            <person name="Salamov A."/>
            <person name="McFadden G.I."/>
            <person name="Lane C.E."/>
            <person name="Keeling P.J."/>
            <person name="Gray M.W."/>
            <person name="Grigoriev I.V."/>
            <person name="Archibald J.M."/>
        </authorList>
    </citation>
    <scope>NUCLEOTIDE SEQUENCE</scope>
    <source>
        <strain evidence="12">CCMP2712</strain>
    </source>
</reference>
<dbReference type="SMART" id="SM00212">
    <property type="entry name" value="UBCc"/>
    <property type="match status" value="1"/>
</dbReference>
<proteinExistence type="inferred from homology"/>
<dbReference type="GO" id="GO:0061631">
    <property type="term" value="F:ubiquitin conjugating enzyme activity"/>
    <property type="evidence" value="ECO:0007669"/>
    <property type="project" value="UniProtKB-EC"/>
</dbReference>
<keyword evidence="5 7" id="KW-0067">ATP-binding</keyword>
<dbReference type="Gene3D" id="3.10.110.10">
    <property type="entry name" value="Ubiquitin Conjugating Enzyme"/>
    <property type="match status" value="1"/>
</dbReference>
<dbReference type="SUPFAM" id="SSF54495">
    <property type="entry name" value="UBC-like"/>
    <property type="match status" value="1"/>
</dbReference>
<evidence type="ECO:0000256" key="7">
    <source>
        <dbReference type="RuleBase" id="RU362109"/>
    </source>
</evidence>
<dbReference type="Pfam" id="PF00627">
    <property type="entry name" value="UBA"/>
    <property type="match status" value="1"/>
</dbReference>
<evidence type="ECO:0000256" key="4">
    <source>
        <dbReference type="ARBA" id="ARBA00022786"/>
    </source>
</evidence>
<dbReference type="EnsemblProtists" id="EKX40216">
    <property type="protein sequence ID" value="EKX40216"/>
    <property type="gene ID" value="GUITHDRAFT_154189"/>
</dbReference>
<keyword evidence="12" id="KW-1185">Reference proteome</keyword>
<dbReference type="InterPro" id="IPR016135">
    <property type="entry name" value="UBQ-conjugating_enzyme/RWD"/>
</dbReference>
<dbReference type="InterPro" id="IPR000608">
    <property type="entry name" value="UBC"/>
</dbReference>
<evidence type="ECO:0000313" key="10">
    <source>
        <dbReference type="EMBL" id="EKX40216.1"/>
    </source>
</evidence>
<dbReference type="GeneID" id="17297025"/>
<dbReference type="PANTHER" id="PTHR24068">
    <property type="entry name" value="UBIQUITIN-CONJUGATING ENZYME E2"/>
    <property type="match status" value="1"/>
</dbReference>
<evidence type="ECO:0000259" key="9">
    <source>
        <dbReference type="PROSITE" id="PS50127"/>
    </source>
</evidence>
<evidence type="ECO:0000256" key="3">
    <source>
        <dbReference type="ARBA" id="ARBA00022741"/>
    </source>
</evidence>
<dbReference type="InterPro" id="IPR015940">
    <property type="entry name" value="UBA"/>
</dbReference>
<protein>
    <recommendedName>
        <fullName evidence="1">E2 ubiquitin-conjugating enzyme</fullName>
        <ecNumber evidence="1">2.3.2.23</ecNumber>
    </recommendedName>
</protein>
<accession>L1IVC8</accession>
<dbReference type="CDD" id="cd23800">
    <property type="entry name" value="UBCc_UBE2K"/>
    <property type="match status" value="1"/>
</dbReference>